<dbReference type="PANTHER" id="PTHR45527:SF1">
    <property type="entry name" value="FATTY ACID SYNTHASE"/>
    <property type="match status" value="1"/>
</dbReference>
<feature type="domain" description="Carrier" evidence="4">
    <location>
        <begin position="949"/>
        <end position="1024"/>
    </location>
</feature>
<dbReference type="CDD" id="cd17651">
    <property type="entry name" value="A_NRPS_VisG_like"/>
    <property type="match status" value="1"/>
</dbReference>
<dbReference type="InterPro" id="IPR009081">
    <property type="entry name" value="PP-bd_ACP"/>
</dbReference>
<dbReference type="EMBL" id="JARAWP010000004">
    <property type="protein sequence ID" value="MDX3017820.1"/>
    <property type="molecule type" value="Genomic_DNA"/>
</dbReference>
<comment type="caution">
    <text evidence="5">The sequence shown here is derived from an EMBL/GenBank/DDBJ whole genome shotgun (WGS) entry which is preliminary data.</text>
</comment>
<dbReference type="Gene3D" id="3.30.559.30">
    <property type="entry name" value="Nonribosomal peptide synthetase, condensation domain"/>
    <property type="match status" value="2"/>
</dbReference>
<evidence type="ECO:0000313" key="5">
    <source>
        <dbReference type="EMBL" id="MDX3017820.1"/>
    </source>
</evidence>
<dbReference type="Pfam" id="PF00501">
    <property type="entry name" value="AMP-binding"/>
    <property type="match status" value="2"/>
</dbReference>
<dbReference type="InterPro" id="IPR020806">
    <property type="entry name" value="PKS_PP-bd"/>
</dbReference>
<organism evidence="5 6">
    <name type="scientific">Streptomyces acidiscabies</name>
    <dbReference type="NCBI Taxonomy" id="42234"/>
    <lineage>
        <taxon>Bacteria</taxon>
        <taxon>Bacillati</taxon>
        <taxon>Actinomycetota</taxon>
        <taxon>Actinomycetes</taxon>
        <taxon>Kitasatosporales</taxon>
        <taxon>Streptomycetaceae</taxon>
        <taxon>Streptomyces</taxon>
    </lineage>
</organism>
<dbReference type="Gene3D" id="3.40.50.12780">
    <property type="entry name" value="N-terminal domain of ligase-like"/>
    <property type="match status" value="1"/>
</dbReference>
<gene>
    <name evidence="5" type="ORF">PV666_07990</name>
</gene>
<dbReference type="GeneID" id="69811836"/>
<evidence type="ECO:0000256" key="1">
    <source>
        <dbReference type="ARBA" id="ARBA00001957"/>
    </source>
</evidence>
<dbReference type="InterPro" id="IPR036736">
    <property type="entry name" value="ACP-like_sf"/>
</dbReference>
<dbReference type="SMART" id="SM00823">
    <property type="entry name" value="PKS_PP"/>
    <property type="match status" value="2"/>
</dbReference>
<sequence length="2373" mass="252496">MSTSGLQDILPLSPMQEGMLFHRLYDADAPDVYAVQLTVDLEGELSVPALRAAAQALLARHPGLRAAFRHEGLSRPVQLIPKAVPLPWYDHDLTHFPEDERETRLTELLKADRYAPFDLMKPPLVRFLCVRFAEDKYVFVMSNHHLLFDGWSQPIVLRDLVTLYATGGDASGLPPVRPPRAHLEWLSRRDRAADRAAWAEVMDGFDEPTLLVPSSAGAPPALPELLELALDTGTTAALTRRARSLGVTASTMVQTAWALVLAQHTGRDDVVFGATVSGRPVEVAGAETMVGLFINTLPVRVRLRPAETLAGLVTRVQREQVGLMPHHHYDLPSIKQLSGVRGDAPLFDSLLIYENYPSAPTGAVAAAPGGGGLRIAGLRGRDATHYPLTLVVNPGDELTLRLSYRQDLLDPATVNTLGERLTRALRTLAGETATPVGRLDVLERAERALPGAHQGPVMPVPGVSLPVLFEERVRAVPDAVAVVCGDVSLSYGELDGRVNRLARLLVSRGVGVESRVVVGLPRSVDAVVALLAVLKTGGAYVPVDPGYPAERIAHVVEDSAPVLVVGVLEGVSGVPVVLLDDAGVMAELETLSSASLGVVPELSSAAYTIYTSGSTGRPKGVVVPHQGVANVLAGLRHVVSADRVLAVTTFAFDIAVVELFAPLVSGGCVVVAPSEVVADAELLVGLAVGAGVSVMQATPSLWREIVAVAQGRLAGVRALVGGEALPGEVAAQMVSELASVVNVYGPTETTVWSTSAPVAAGVSVSVGGPLANQQVYVLDGWLRPVPVGVRGELYIAGAGVVRGYHGRADLTAERFVACPWGGGRMYRTGDVVRWRSGGALEFVGRADAQVKVRGFRIELGEVESGLLAIEDVAQAVAVVNDGVLVGYVVSEPGTAVEGNAVREGVRSRLPEYMVPTVVVVLDAVPLTPNGKVDRRALPAPEYVSVDVRGPRSPREEILCGLFGEVLGRPVAGIDDSFFELGGHSLLATRLVSRLRSVLEVEVSIRELFENPTVAGLARALDGAGGSRPALRAGARPGRVPLSFGQQRLWFLHRLDGPNAAYNIPLALRLTGKLDAEALRSALADVVDRHESLRTVFAEDAEGAHQVIREDAEVPWHTEQVTEADLPARLAATARHGFDLAAEIPVRAALFQTAPDHHVLHFSFHHIAVDAWSVRPFIGDLAAAYGARTAGEVPQWPALPVQYADYALWQRELLGSEDDAESLIAQQIAYWRDQLADLPPEIALPADRPRPAVPTHRGGRVEFEVPGAVHRAVTGLARQSGATVFMVLQAALALLLSRSGAGDDVPVGTPVAGRSDDAVDDLVGLFINTLVLRTDLSGNPTFRELLARVRETDLGAYANQDLPFERLVDIVNPERSLARHPLFQVMLTLNNTGGLGDTGSHPAGGDLVIGAQESATATAKFDLLLSVAELHSAQGEPDGLTGSLEYDADRFDEATVRRLGQRLAGLLDQVTRDPESRVGAVGVVLPDEQAVISAWNSAPVDTPAAGLPDLFAEQARRRGDAPAVVHEGRTLSYAELDDRSTRLARLLMGRGARPDTVVALALPRGVDFVVGLVATLKAGAAYLPADPQLPDERLQFVLKGVRPVVVLTTGDLAGRFPGPVLVPDEPALDAASPAPLRDSERGGPLLPGHPVYILHTSGSTGEPKAVEMTVGALRNLLDWHHRVIPAAEGTVTAQFTSTGFDVSAQEILSALLSGKTLAICPEDVRRDPARLVGWLREARVGELYAPTLVLDAVCSAALEAGEDLPDLRHVAQAGEALVTGGAVQRFFSRAGGRIALHNHYGPTETHVVTATSLPADPAAWPDRPPIGVPLPNVDAHVLDAWLRPVPPGMPGELYVSGTALARGYRGRPGMTAERFVASPFGGPGERMYRTGDLVRRTPDGQVHHLGRADDQVKLRGFRIEPGEIAAALRTDPAVASAAVLVRDGGSLAAFVTPARGRTPVAAELRARLLRTVPEYMVPAEYVVVDALPLTRNGKLDRRALLAVEVDRPVPRSAATEAEKLICAVFAEVLGVEDVGADDDFFALGGHSFLATRAVALLRERLGADLGVRDLFEAPTPAALAREAERSGTRDSFAPLLPLRTTGDDRPLFCVHPGGGMSWCYAGLLTHLDPAVPVYGLQARALSRPGAMPATVDEMAADYLRQILDIQPEGPYRLLGWSFGGVMSHALAVELQARGQEVELLALVDAYPSLAGEADEADEASEAGALEQALRELEDRLIVDNLTASRFAFDTAELTTGRDALIARYLRFLEENQHPLAAVGEQTLLAMKDVWIGNSRLLAAHRPGRYEGDMLLFTATRVPERIAGRVGADSWAPHVTGAVEDHPVDAEHEQMLTVPAHIAAIGGVLAAKLKGSSPS</sequence>
<dbReference type="SUPFAM" id="SSF56801">
    <property type="entry name" value="Acetyl-CoA synthetase-like"/>
    <property type="match status" value="2"/>
</dbReference>
<dbReference type="Gene3D" id="3.40.50.980">
    <property type="match status" value="2"/>
</dbReference>
<dbReference type="InterPro" id="IPR020845">
    <property type="entry name" value="AMP-binding_CS"/>
</dbReference>
<dbReference type="InterPro" id="IPR025110">
    <property type="entry name" value="AMP-bd_C"/>
</dbReference>
<dbReference type="SUPFAM" id="SSF47336">
    <property type="entry name" value="ACP-like"/>
    <property type="match status" value="2"/>
</dbReference>
<dbReference type="InterPro" id="IPR042099">
    <property type="entry name" value="ANL_N_sf"/>
</dbReference>
<dbReference type="Gene3D" id="3.30.559.10">
    <property type="entry name" value="Chloramphenicol acetyltransferase-like domain"/>
    <property type="match status" value="2"/>
</dbReference>
<proteinExistence type="predicted"/>
<dbReference type="InterPro" id="IPR023213">
    <property type="entry name" value="CAT-like_dom_sf"/>
</dbReference>
<keyword evidence="3" id="KW-0597">Phosphoprotein</keyword>
<dbReference type="InterPro" id="IPR029058">
    <property type="entry name" value="AB_hydrolase_fold"/>
</dbReference>
<dbReference type="CDD" id="cd05930">
    <property type="entry name" value="A_NRPS"/>
    <property type="match status" value="1"/>
</dbReference>
<dbReference type="PROSITE" id="PS00012">
    <property type="entry name" value="PHOSPHOPANTETHEINE"/>
    <property type="match status" value="1"/>
</dbReference>
<evidence type="ECO:0000313" key="6">
    <source>
        <dbReference type="Proteomes" id="UP001272987"/>
    </source>
</evidence>
<dbReference type="RefSeq" id="WP_029184036.1">
    <property type="nucleotide sequence ID" value="NZ_CP122369.1"/>
</dbReference>
<dbReference type="Pfam" id="PF13193">
    <property type="entry name" value="AMP-binding_C"/>
    <property type="match status" value="2"/>
</dbReference>
<dbReference type="InterPro" id="IPR045851">
    <property type="entry name" value="AMP-bd_C_sf"/>
</dbReference>
<keyword evidence="2" id="KW-0596">Phosphopantetheine</keyword>
<dbReference type="SUPFAM" id="SSF52777">
    <property type="entry name" value="CoA-dependent acyltransferases"/>
    <property type="match status" value="4"/>
</dbReference>
<dbReference type="Pfam" id="PF00668">
    <property type="entry name" value="Condensation"/>
    <property type="match status" value="2"/>
</dbReference>
<dbReference type="SUPFAM" id="SSF53474">
    <property type="entry name" value="alpha/beta-Hydrolases"/>
    <property type="match status" value="1"/>
</dbReference>
<evidence type="ECO:0000256" key="3">
    <source>
        <dbReference type="ARBA" id="ARBA00022553"/>
    </source>
</evidence>
<dbReference type="NCBIfam" id="TIGR01733">
    <property type="entry name" value="AA-adenyl-dom"/>
    <property type="match status" value="2"/>
</dbReference>
<comment type="cofactor">
    <cofactor evidence="1">
        <name>pantetheine 4'-phosphate</name>
        <dbReference type="ChEBI" id="CHEBI:47942"/>
    </cofactor>
</comment>
<dbReference type="SMART" id="SM00824">
    <property type="entry name" value="PKS_TE"/>
    <property type="match status" value="1"/>
</dbReference>
<dbReference type="Gene3D" id="3.40.50.1820">
    <property type="entry name" value="alpha/beta hydrolase"/>
    <property type="match status" value="1"/>
</dbReference>
<dbReference type="InterPro" id="IPR001031">
    <property type="entry name" value="Thioesterase"/>
</dbReference>
<evidence type="ECO:0000256" key="2">
    <source>
        <dbReference type="ARBA" id="ARBA00022450"/>
    </source>
</evidence>
<dbReference type="Pfam" id="PF00975">
    <property type="entry name" value="Thioesterase"/>
    <property type="match status" value="1"/>
</dbReference>
<dbReference type="InterPro" id="IPR006162">
    <property type="entry name" value="Ppantetheine_attach_site"/>
</dbReference>
<reference evidence="5 6" key="1">
    <citation type="journal article" date="2023" name="Microb. Genom.">
        <title>Mesoterricola silvestris gen. nov., sp. nov., Mesoterricola sediminis sp. nov., Geothrix oryzae sp. nov., Geothrix edaphica sp. nov., Geothrix rubra sp. nov., and Geothrix limicola sp. nov., six novel members of Acidobacteriota isolated from soils.</title>
        <authorList>
            <person name="Weisberg A.J."/>
            <person name="Pearce E."/>
            <person name="Kramer C.G."/>
            <person name="Chang J.H."/>
            <person name="Clarke C.R."/>
        </authorList>
    </citation>
    <scope>NUCLEOTIDE SEQUENCE [LARGE SCALE GENOMIC DNA]</scope>
    <source>
        <strain evidence="5 6">NB05-1H</strain>
    </source>
</reference>
<dbReference type="InterPro" id="IPR010071">
    <property type="entry name" value="AA_adenyl_dom"/>
</dbReference>
<dbReference type="Pfam" id="PF00550">
    <property type="entry name" value="PP-binding"/>
    <property type="match status" value="2"/>
</dbReference>
<dbReference type="Gene3D" id="1.10.1200.10">
    <property type="entry name" value="ACP-like"/>
    <property type="match status" value="1"/>
</dbReference>
<dbReference type="PROSITE" id="PS50075">
    <property type="entry name" value="CARRIER"/>
    <property type="match status" value="2"/>
</dbReference>
<name>A0ABU4LRD0_9ACTN</name>
<dbReference type="InterPro" id="IPR020802">
    <property type="entry name" value="TesA-like"/>
</dbReference>
<evidence type="ECO:0000259" key="4">
    <source>
        <dbReference type="PROSITE" id="PS50075"/>
    </source>
</evidence>
<dbReference type="Proteomes" id="UP001272987">
    <property type="component" value="Unassembled WGS sequence"/>
</dbReference>
<protein>
    <submittedName>
        <fullName evidence="5">Amino acid adenylation domain-containing protein</fullName>
    </submittedName>
</protein>
<accession>A0ABU4LRD0</accession>
<feature type="domain" description="Carrier" evidence="4">
    <location>
        <begin position="2011"/>
        <end position="2086"/>
    </location>
</feature>
<dbReference type="PANTHER" id="PTHR45527">
    <property type="entry name" value="NONRIBOSOMAL PEPTIDE SYNTHETASE"/>
    <property type="match status" value="1"/>
</dbReference>
<dbReference type="InterPro" id="IPR000873">
    <property type="entry name" value="AMP-dep_synth/lig_dom"/>
</dbReference>
<dbReference type="InterPro" id="IPR001242">
    <property type="entry name" value="Condensation_dom"/>
</dbReference>
<dbReference type="Gene3D" id="3.30.300.30">
    <property type="match status" value="2"/>
</dbReference>
<dbReference type="CDD" id="cd19540">
    <property type="entry name" value="LCL_NRPS-like"/>
    <property type="match status" value="1"/>
</dbReference>
<dbReference type="Gene3D" id="2.30.38.10">
    <property type="entry name" value="Luciferase, Domain 3"/>
    <property type="match status" value="1"/>
</dbReference>
<dbReference type="PROSITE" id="PS00455">
    <property type="entry name" value="AMP_BINDING"/>
    <property type="match status" value="1"/>
</dbReference>
<keyword evidence="6" id="KW-1185">Reference proteome</keyword>
<dbReference type="CDD" id="cd19543">
    <property type="entry name" value="DCL_NRPS"/>
    <property type="match status" value="1"/>
</dbReference>